<feature type="transmembrane region" description="Helical" evidence="7">
    <location>
        <begin position="169"/>
        <end position="198"/>
    </location>
</feature>
<dbReference type="EMBL" id="CABPRW010000018">
    <property type="protein sequence ID" value="VVE53331.1"/>
    <property type="molecule type" value="Genomic_DNA"/>
</dbReference>
<evidence type="ECO:0000259" key="8">
    <source>
        <dbReference type="Pfam" id="PF00482"/>
    </source>
</evidence>
<gene>
    <name evidence="9" type="primary">tcpE_2</name>
    <name evidence="9" type="ORF">PFI31113_04822</name>
</gene>
<keyword evidence="3" id="KW-1003">Cell membrane</keyword>
<evidence type="ECO:0000256" key="2">
    <source>
        <dbReference type="ARBA" id="ARBA00005745"/>
    </source>
</evidence>
<organism evidence="9 10">
    <name type="scientific">Pandoraea fibrosis</name>
    <dbReference type="NCBI Taxonomy" id="1891094"/>
    <lineage>
        <taxon>Bacteria</taxon>
        <taxon>Pseudomonadati</taxon>
        <taxon>Pseudomonadota</taxon>
        <taxon>Betaproteobacteria</taxon>
        <taxon>Burkholderiales</taxon>
        <taxon>Burkholderiaceae</taxon>
        <taxon>Pandoraea</taxon>
    </lineage>
</organism>
<proteinExistence type="inferred from homology"/>
<feature type="transmembrane region" description="Helical" evidence="7">
    <location>
        <begin position="329"/>
        <end position="352"/>
    </location>
</feature>
<evidence type="ECO:0000256" key="5">
    <source>
        <dbReference type="ARBA" id="ARBA00022989"/>
    </source>
</evidence>
<feature type="transmembrane region" description="Helical" evidence="7">
    <location>
        <begin position="122"/>
        <end position="148"/>
    </location>
</feature>
<dbReference type="InterPro" id="IPR042094">
    <property type="entry name" value="T2SS_GspF_sf"/>
</dbReference>
<evidence type="ECO:0000313" key="10">
    <source>
        <dbReference type="Proteomes" id="UP000382577"/>
    </source>
</evidence>
<sequence>MNTNSLIASLNLWFAKTQFGTSSRIEFYETLALMLENRVLVAEALSEMCAVASRNGKNMNQPMAIIMNDCLESINQGASLADALGPWVDSNEVGVLAAGERSGDLSRAVYDVIALLKAQQRIMAAVVGASMYPLVLLAMLAMLLHIVATSLVPKLSSVSKPETWEGPAYLLYLISNFVNSYGTTVVVSLVMTVVLIWISLPRLGGGIRVALDGVPPWSIYRDIHGAIFMLNVSLLIGSGLMLQQALELLRDRAASSWLRVRVEATLERIAAGRDLGQALEDSNLNFPSARAISYLKLFSKRSGFDASMSNFAKKWLDKTIDGVQGASKIFLLATIILMGGMLTLVVGAVSSIESAIEQSTVQ</sequence>
<feature type="domain" description="Type II secretion system protein GspF" evidence="8">
    <location>
        <begin position="27"/>
        <end position="153"/>
    </location>
</feature>
<comment type="similarity">
    <text evidence="2">Belongs to the GSP F family.</text>
</comment>
<reference evidence="9 10" key="1">
    <citation type="submission" date="2019-08" db="EMBL/GenBank/DDBJ databases">
        <authorList>
            <person name="Peeters C."/>
        </authorList>
    </citation>
    <scope>NUCLEOTIDE SEQUENCE [LARGE SCALE GENOMIC DNA]</scope>
    <source>
        <strain evidence="9 10">LMG 31113</strain>
    </source>
</reference>
<dbReference type="Proteomes" id="UP000382577">
    <property type="component" value="Unassembled WGS sequence"/>
</dbReference>
<protein>
    <submittedName>
        <fullName evidence="9">Toxin coregulated pilus biosynthesis protein E</fullName>
    </submittedName>
</protein>
<evidence type="ECO:0000256" key="6">
    <source>
        <dbReference type="ARBA" id="ARBA00023136"/>
    </source>
</evidence>
<evidence type="ECO:0000256" key="7">
    <source>
        <dbReference type="SAM" id="Phobius"/>
    </source>
</evidence>
<dbReference type="OrthoDB" id="7031359at2"/>
<keyword evidence="4 7" id="KW-0812">Transmembrane</keyword>
<dbReference type="Gene3D" id="1.20.81.30">
    <property type="entry name" value="Type II secretion system (T2SS), domain F"/>
    <property type="match status" value="2"/>
</dbReference>
<dbReference type="AlphaFoldDB" id="A0A5E4YWQ4"/>
<name>A0A5E4YWQ4_9BURK</name>
<dbReference type="PANTHER" id="PTHR30012:SF0">
    <property type="entry name" value="TYPE II SECRETION SYSTEM PROTEIN F-RELATED"/>
    <property type="match status" value="1"/>
</dbReference>
<dbReference type="PANTHER" id="PTHR30012">
    <property type="entry name" value="GENERAL SECRETION PATHWAY PROTEIN"/>
    <property type="match status" value="1"/>
</dbReference>
<evidence type="ECO:0000313" key="9">
    <source>
        <dbReference type="EMBL" id="VVE53331.1"/>
    </source>
</evidence>
<dbReference type="Pfam" id="PF00482">
    <property type="entry name" value="T2SSF"/>
    <property type="match status" value="2"/>
</dbReference>
<dbReference type="InterPro" id="IPR003004">
    <property type="entry name" value="GspF/PilC"/>
</dbReference>
<dbReference type="InterPro" id="IPR018076">
    <property type="entry name" value="T2SS_GspF_dom"/>
</dbReference>
<accession>A0A5E4YWQ4</accession>
<dbReference type="RefSeq" id="WP_150601067.1">
    <property type="nucleotide sequence ID" value="NZ_CABPRW010000018.1"/>
</dbReference>
<dbReference type="GO" id="GO:0005886">
    <property type="term" value="C:plasma membrane"/>
    <property type="evidence" value="ECO:0007669"/>
    <property type="project" value="UniProtKB-SubCell"/>
</dbReference>
<comment type="subcellular location">
    <subcellularLocation>
        <location evidence="1">Cell membrane</location>
        <topology evidence="1">Multi-pass membrane protein</topology>
    </subcellularLocation>
</comment>
<keyword evidence="5 7" id="KW-1133">Transmembrane helix</keyword>
<feature type="domain" description="Type II secretion system protein GspF" evidence="8">
    <location>
        <begin position="228"/>
        <end position="348"/>
    </location>
</feature>
<keyword evidence="6 7" id="KW-0472">Membrane</keyword>
<evidence type="ECO:0000256" key="4">
    <source>
        <dbReference type="ARBA" id="ARBA00022692"/>
    </source>
</evidence>
<evidence type="ECO:0000256" key="1">
    <source>
        <dbReference type="ARBA" id="ARBA00004651"/>
    </source>
</evidence>
<evidence type="ECO:0000256" key="3">
    <source>
        <dbReference type="ARBA" id="ARBA00022475"/>
    </source>
</evidence>